<sequence length="54" mass="6438">MLSCGDSTYRRKIQSLLTYKLQHIFYNTMVILSNFNFTMLIQFVVMFAHVMNNI</sequence>
<protein>
    <submittedName>
        <fullName evidence="2">Uncharacterized protein</fullName>
    </submittedName>
</protein>
<keyword evidence="1" id="KW-1133">Transmembrane helix</keyword>
<proteinExistence type="predicted"/>
<accession>A0A0A8Z1U8</accession>
<keyword evidence="1" id="KW-0472">Membrane</keyword>
<reference evidence="2" key="1">
    <citation type="submission" date="2014-09" db="EMBL/GenBank/DDBJ databases">
        <authorList>
            <person name="Magalhaes I.L.F."/>
            <person name="Oliveira U."/>
            <person name="Santos F.R."/>
            <person name="Vidigal T.H.D.A."/>
            <person name="Brescovit A.D."/>
            <person name="Santos A.J."/>
        </authorList>
    </citation>
    <scope>NUCLEOTIDE SEQUENCE</scope>
    <source>
        <tissue evidence="2">Shoot tissue taken approximately 20 cm above the soil surface</tissue>
    </source>
</reference>
<feature type="transmembrane region" description="Helical" evidence="1">
    <location>
        <begin position="24"/>
        <end position="48"/>
    </location>
</feature>
<keyword evidence="1" id="KW-0812">Transmembrane</keyword>
<name>A0A0A8Z1U8_ARUDO</name>
<evidence type="ECO:0000256" key="1">
    <source>
        <dbReference type="SAM" id="Phobius"/>
    </source>
</evidence>
<reference evidence="2" key="2">
    <citation type="journal article" date="2015" name="Data Brief">
        <title>Shoot transcriptome of the giant reed, Arundo donax.</title>
        <authorList>
            <person name="Barrero R.A."/>
            <person name="Guerrero F.D."/>
            <person name="Moolhuijzen P."/>
            <person name="Goolsby J.A."/>
            <person name="Tidwell J."/>
            <person name="Bellgard S.E."/>
            <person name="Bellgard M.I."/>
        </authorList>
    </citation>
    <scope>NUCLEOTIDE SEQUENCE</scope>
    <source>
        <tissue evidence="2">Shoot tissue taken approximately 20 cm above the soil surface</tissue>
    </source>
</reference>
<dbReference type="EMBL" id="GBRH01267185">
    <property type="protein sequence ID" value="JAD30710.1"/>
    <property type="molecule type" value="Transcribed_RNA"/>
</dbReference>
<dbReference type="AlphaFoldDB" id="A0A0A8Z1U8"/>
<evidence type="ECO:0000313" key="2">
    <source>
        <dbReference type="EMBL" id="JAD30710.1"/>
    </source>
</evidence>
<organism evidence="2">
    <name type="scientific">Arundo donax</name>
    <name type="common">Giant reed</name>
    <name type="synonym">Donax arundinaceus</name>
    <dbReference type="NCBI Taxonomy" id="35708"/>
    <lineage>
        <taxon>Eukaryota</taxon>
        <taxon>Viridiplantae</taxon>
        <taxon>Streptophyta</taxon>
        <taxon>Embryophyta</taxon>
        <taxon>Tracheophyta</taxon>
        <taxon>Spermatophyta</taxon>
        <taxon>Magnoliopsida</taxon>
        <taxon>Liliopsida</taxon>
        <taxon>Poales</taxon>
        <taxon>Poaceae</taxon>
        <taxon>PACMAD clade</taxon>
        <taxon>Arundinoideae</taxon>
        <taxon>Arundineae</taxon>
        <taxon>Arundo</taxon>
    </lineage>
</organism>